<dbReference type="PANTHER" id="PTHR43429">
    <property type="entry name" value="PYRIDINE NUCLEOTIDE-DISULFIDE OXIDOREDUCTASE DOMAIN-CONTAINING"/>
    <property type="match status" value="1"/>
</dbReference>
<evidence type="ECO:0000256" key="6">
    <source>
        <dbReference type="ARBA" id="ARBA00023097"/>
    </source>
</evidence>
<dbReference type="InterPro" id="IPR001763">
    <property type="entry name" value="Rhodanese-like_dom"/>
</dbReference>
<dbReference type="Gene3D" id="3.50.50.60">
    <property type="entry name" value="FAD/NAD(P)-binding domain"/>
    <property type="match status" value="2"/>
</dbReference>
<comment type="similarity">
    <text evidence="2">Belongs to the class-III pyridine nucleotide-disulfide oxidoreductase family.</text>
</comment>
<dbReference type="PANTHER" id="PTHR43429:SF1">
    <property type="entry name" value="NAD(P)H SULFUR OXIDOREDUCTASE (COA-DEPENDENT)"/>
    <property type="match status" value="1"/>
</dbReference>
<organism evidence="9 10">
    <name type="scientific">Levilactobacillus parabrevis ATCC 53295</name>
    <dbReference type="NCBI Taxonomy" id="1267003"/>
    <lineage>
        <taxon>Bacteria</taxon>
        <taxon>Bacillati</taxon>
        <taxon>Bacillota</taxon>
        <taxon>Bacilli</taxon>
        <taxon>Lactobacillales</taxon>
        <taxon>Lactobacillaceae</taxon>
        <taxon>Levilactobacillus</taxon>
    </lineage>
</organism>
<dbReference type="PATRIC" id="fig|1267003.4.peg.1243"/>
<protein>
    <submittedName>
        <fullName evidence="9">Coenzyme A disulfide reductase</fullName>
    </submittedName>
</protein>
<evidence type="ECO:0000256" key="1">
    <source>
        <dbReference type="ARBA" id="ARBA00001974"/>
    </source>
</evidence>
<dbReference type="SUPFAM" id="SSF55424">
    <property type="entry name" value="FAD/NAD-linked reductases, dimerisation (C-terminal) domain"/>
    <property type="match status" value="1"/>
</dbReference>
<dbReference type="STRING" id="357278.IV61_GL000088"/>
<dbReference type="InterPro" id="IPR050260">
    <property type="entry name" value="FAD-bd_OxRdtase"/>
</dbReference>
<dbReference type="Pfam" id="PF00581">
    <property type="entry name" value="Rhodanese"/>
    <property type="match status" value="1"/>
</dbReference>
<evidence type="ECO:0000256" key="2">
    <source>
        <dbReference type="ARBA" id="ARBA00009130"/>
    </source>
</evidence>
<evidence type="ECO:0000256" key="3">
    <source>
        <dbReference type="ARBA" id="ARBA00022630"/>
    </source>
</evidence>
<dbReference type="Pfam" id="PF02852">
    <property type="entry name" value="Pyr_redox_dim"/>
    <property type="match status" value="1"/>
</dbReference>
<dbReference type="EMBL" id="AZCZ01000003">
    <property type="protein sequence ID" value="KRK39379.1"/>
    <property type="molecule type" value="Genomic_DNA"/>
</dbReference>
<dbReference type="eggNOG" id="COG0446">
    <property type="taxonomic scope" value="Bacteria"/>
</dbReference>
<keyword evidence="3" id="KW-0285">Flavoprotein</keyword>
<proteinExistence type="inferred from homology"/>
<dbReference type="OrthoDB" id="9802028at2"/>
<dbReference type="Proteomes" id="UP000051176">
    <property type="component" value="Unassembled WGS sequence"/>
</dbReference>
<dbReference type="InterPro" id="IPR036873">
    <property type="entry name" value="Rhodanese-like_dom_sf"/>
</dbReference>
<dbReference type="SUPFAM" id="SSF52821">
    <property type="entry name" value="Rhodanese/Cell cycle control phosphatase"/>
    <property type="match status" value="1"/>
</dbReference>
<dbReference type="InterPro" id="IPR023753">
    <property type="entry name" value="FAD/NAD-binding_dom"/>
</dbReference>
<evidence type="ECO:0000256" key="7">
    <source>
        <dbReference type="ARBA" id="ARBA00023284"/>
    </source>
</evidence>
<dbReference type="GO" id="GO:0016491">
    <property type="term" value="F:oxidoreductase activity"/>
    <property type="evidence" value="ECO:0007669"/>
    <property type="project" value="UniProtKB-KW"/>
</dbReference>
<sequence>MKVVIIGGVAGGMSAATRLRRLDEDAEIIVFDKGPYVSFANCGLPFYLSGEISNHADLVVQTPEKLQQRFKLDVRPNHEVTQILPDSHEVIVCYAGQLTRESYDRLILAPGAQPIMPDLPGIVGAKNIYALRSIPDLDQIMTGIQAESTQRVLVVGGGFIGLEVAENLVLSGLKVTVVEQAPHVLPPLDTEMAAFVEAELARNGVRVITGQAVASFEDAGTVAVLADGTRLTTDLTIMAVGVRPASQLAKAAGLRLGFHDGIVVDQQYQTSESDIYAVGDAIVVQQQVTNKPTLIPLASPANRQGRQVADNIVGLPHPNRGSLGTAIVRAFKLTAAATGLSEYQAQQAGLTYRVVHVRGGSHAGYFPGSTPLTLKLVFNPDSGEIYGAQGVGEQGVDKRIDILATAIKGDLTIDDLPELELTYAPPFGSAKDPVNMLGYVAMNVAEGLSKTIQWHQLPAALAAGRQVLDVRDTDELADGEFKRARNIPLNQLRQRLTELDSTQPYVVSCFSGQRSYIAERLLRQHGFDVVNLDGAFALYHAVRPQDLIYQR</sequence>
<evidence type="ECO:0000313" key="10">
    <source>
        <dbReference type="Proteomes" id="UP000051176"/>
    </source>
</evidence>
<dbReference type="InterPro" id="IPR004099">
    <property type="entry name" value="Pyr_nucl-diS_OxRdtase_dimer"/>
</dbReference>
<dbReference type="PRINTS" id="PR00411">
    <property type="entry name" value="PNDRDTASEI"/>
</dbReference>
<dbReference type="InterPro" id="IPR016156">
    <property type="entry name" value="FAD/NAD-linked_Rdtase_dimer_sf"/>
</dbReference>
<reference evidence="9 10" key="1">
    <citation type="journal article" date="2015" name="Genome Announc.">
        <title>Expanding the biotechnology potential of lactobacilli through comparative genomics of 213 strains and associated genera.</title>
        <authorList>
            <person name="Sun Z."/>
            <person name="Harris H.M."/>
            <person name="McCann A."/>
            <person name="Guo C."/>
            <person name="Argimon S."/>
            <person name="Zhang W."/>
            <person name="Yang X."/>
            <person name="Jeffery I.B."/>
            <person name="Cooney J.C."/>
            <person name="Kagawa T.F."/>
            <person name="Liu W."/>
            <person name="Song Y."/>
            <person name="Salvetti E."/>
            <person name="Wrobel A."/>
            <person name="Rasinkangas P."/>
            <person name="Parkhill J."/>
            <person name="Rea M.C."/>
            <person name="O'Sullivan O."/>
            <person name="Ritari J."/>
            <person name="Douillard F.P."/>
            <person name="Paul Ross R."/>
            <person name="Yang R."/>
            <person name="Briner A.E."/>
            <person name="Felis G.E."/>
            <person name="de Vos W.M."/>
            <person name="Barrangou R."/>
            <person name="Klaenhammer T.R."/>
            <person name="Caufield P.W."/>
            <person name="Cui Y."/>
            <person name="Zhang H."/>
            <person name="O'Toole P.W."/>
        </authorList>
    </citation>
    <scope>NUCLEOTIDE SEQUENCE [LARGE SCALE GENOMIC DNA]</scope>
    <source>
        <strain evidence="9 10">ATCC 53295</strain>
    </source>
</reference>
<dbReference type="AlphaFoldDB" id="A0A0R1H483"/>
<comment type="caution">
    <text evidence="9">The sequence shown here is derived from an EMBL/GenBank/DDBJ whole genome shotgun (WGS) entry which is preliminary data.</text>
</comment>
<keyword evidence="6" id="KW-0558">Oxidation</keyword>
<comment type="cofactor">
    <cofactor evidence="1">
        <name>FAD</name>
        <dbReference type="ChEBI" id="CHEBI:57692"/>
    </cofactor>
</comment>
<evidence type="ECO:0000313" key="9">
    <source>
        <dbReference type="EMBL" id="KRK39379.1"/>
    </source>
</evidence>
<evidence type="ECO:0000256" key="4">
    <source>
        <dbReference type="ARBA" id="ARBA00022827"/>
    </source>
</evidence>
<dbReference type="PRINTS" id="PR00368">
    <property type="entry name" value="FADPNR"/>
</dbReference>
<keyword evidence="7" id="KW-0676">Redox-active center</keyword>
<dbReference type="Gene3D" id="3.40.250.10">
    <property type="entry name" value="Rhodanese-like domain"/>
    <property type="match status" value="1"/>
</dbReference>
<gene>
    <name evidence="9" type="ORF">FD07_GL001174</name>
</gene>
<keyword evidence="5" id="KW-0560">Oxidoreductase</keyword>
<dbReference type="Pfam" id="PF07992">
    <property type="entry name" value="Pyr_redox_2"/>
    <property type="match status" value="1"/>
</dbReference>
<dbReference type="RefSeq" id="WP_020088464.1">
    <property type="nucleotide sequence ID" value="NZ_AZCZ01000003.1"/>
</dbReference>
<dbReference type="InterPro" id="IPR036188">
    <property type="entry name" value="FAD/NAD-bd_sf"/>
</dbReference>
<dbReference type="SMART" id="SM00450">
    <property type="entry name" value="RHOD"/>
    <property type="match status" value="1"/>
</dbReference>
<dbReference type="PROSITE" id="PS50206">
    <property type="entry name" value="RHODANESE_3"/>
    <property type="match status" value="1"/>
</dbReference>
<name>A0A0R1H483_9LACO</name>
<keyword evidence="4" id="KW-0274">FAD</keyword>
<dbReference type="SUPFAM" id="SSF51905">
    <property type="entry name" value="FAD/NAD(P)-binding domain"/>
    <property type="match status" value="1"/>
</dbReference>
<evidence type="ECO:0000256" key="5">
    <source>
        <dbReference type="ARBA" id="ARBA00023002"/>
    </source>
</evidence>
<keyword evidence="10" id="KW-1185">Reference proteome</keyword>
<dbReference type="eggNOG" id="COG0607">
    <property type="taxonomic scope" value="Bacteria"/>
</dbReference>
<accession>A0A0R1H483</accession>
<evidence type="ECO:0000259" key="8">
    <source>
        <dbReference type="PROSITE" id="PS50206"/>
    </source>
</evidence>
<feature type="domain" description="Rhodanese" evidence="8">
    <location>
        <begin position="461"/>
        <end position="547"/>
    </location>
</feature>